<gene>
    <name evidence="1" type="ORF">Amon01_000699500</name>
</gene>
<evidence type="ECO:0000313" key="2">
    <source>
        <dbReference type="Proteomes" id="UP001165063"/>
    </source>
</evidence>
<accession>A0A9W6YZ62</accession>
<sequence length="77" mass="8882">MSSFLNTLKKESLTVLWQGCDPQHGSQISYSVFEELPESRKKQLLEQARHLPEVQEMFEKSELPVSDHEFSLVHPVA</sequence>
<dbReference type="EMBL" id="BSXU01004830">
    <property type="protein sequence ID" value="GMG48010.1"/>
    <property type="molecule type" value="Genomic_DNA"/>
</dbReference>
<dbReference type="Proteomes" id="UP001165063">
    <property type="component" value="Unassembled WGS sequence"/>
</dbReference>
<reference evidence="1" key="1">
    <citation type="submission" date="2023-04" db="EMBL/GenBank/DDBJ databases">
        <title>Ambrosiozyma monospora NBRC 1965.</title>
        <authorList>
            <person name="Ichikawa N."/>
            <person name="Sato H."/>
            <person name="Tonouchi N."/>
        </authorList>
    </citation>
    <scope>NUCLEOTIDE SEQUENCE</scope>
    <source>
        <strain evidence="1">NBRC 1965</strain>
    </source>
</reference>
<keyword evidence="2" id="KW-1185">Reference proteome</keyword>
<comment type="caution">
    <text evidence="1">The sequence shown here is derived from an EMBL/GenBank/DDBJ whole genome shotgun (WGS) entry which is preliminary data.</text>
</comment>
<name>A0A9W6YZ62_AMBMO</name>
<dbReference type="AlphaFoldDB" id="A0A9W6YZ62"/>
<protein>
    <submittedName>
        <fullName evidence="1">Unnamed protein product</fullName>
    </submittedName>
</protein>
<evidence type="ECO:0000313" key="1">
    <source>
        <dbReference type="EMBL" id="GMG48010.1"/>
    </source>
</evidence>
<proteinExistence type="predicted"/>
<organism evidence="1 2">
    <name type="scientific">Ambrosiozyma monospora</name>
    <name type="common">Yeast</name>
    <name type="synonym">Endomycopsis monosporus</name>
    <dbReference type="NCBI Taxonomy" id="43982"/>
    <lineage>
        <taxon>Eukaryota</taxon>
        <taxon>Fungi</taxon>
        <taxon>Dikarya</taxon>
        <taxon>Ascomycota</taxon>
        <taxon>Saccharomycotina</taxon>
        <taxon>Pichiomycetes</taxon>
        <taxon>Pichiales</taxon>
        <taxon>Pichiaceae</taxon>
        <taxon>Ambrosiozyma</taxon>
    </lineage>
</organism>